<sequence length="96" mass="11223">MRVLENYTFTRSRSHPLIYFRRYIYSFPFSVAENSHPTIVAFHRKKSHPSSLTHPRVTPSLLCQPTFSFFVPSEIRRCISDFSSLVDSILFAPNQI</sequence>
<evidence type="ECO:0000313" key="1">
    <source>
        <dbReference type="EMBL" id="KAK7273142.1"/>
    </source>
</evidence>
<name>A0AAN9IBD4_CROPI</name>
<dbReference type="EMBL" id="JAYWIO010000003">
    <property type="protein sequence ID" value="KAK7273142.1"/>
    <property type="molecule type" value="Genomic_DNA"/>
</dbReference>
<protein>
    <submittedName>
        <fullName evidence="1">Uncharacterized protein</fullName>
    </submittedName>
</protein>
<keyword evidence="2" id="KW-1185">Reference proteome</keyword>
<gene>
    <name evidence="1" type="ORF">RIF29_14188</name>
</gene>
<evidence type="ECO:0000313" key="2">
    <source>
        <dbReference type="Proteomes" id="UP001372338"/>
    </source>
</evidence>
<dbReference type="Proteomes" id="UP001372338">
    <property type="component" value="Unassembled WGS sequence"/>
</dbReference>
<comment type="caution">
    <text evidence="1">The sequence shown here is derived from an EMBL/GenBank/DDBJ whole genome shotgun (WGS) entry which is preliminary data.</text>
</comment>
<reference evidence="1 2" key="1">
    <citation type="submission" date="2024-01" db="EMBL/GenBank/DDBJ databases">
        <title>The genomes of 5 underutilized Papilionoideae crops provide insights into root nodulation and disease resistanc.</title>
        <authorList>
            <person name="Yuan L."/>
        </authorList>
    </citation>
    <scope>NUCLEOTIDE SEQUENCE [LARGE SCALE GENOMIC DNA]</scope>
    <source>
        <strain evidence="1">ZHUSHIDOU_FW_LH</strain>
        <tissue evidence="1">Leaf</tissue>
    </source>
</reference>
<accession>A0AAN9IBD4</accession>
<organism evidence="1 2">
    <name type="scientific">Crotalaria pallida</name>
    <name type="common">Smooth rattlebox</name>
    <name type="synonym">Crotalaria striata</name>
    <dbReference type="NCBI Taxonomy" id="3830"/>
    <lineage>
        <taxon>Eukaryota</taxon>
        <taxon>Viridiplantae</taxon>
        <taxon>Streptophyta</taxon>
        <taxon>Embryophyta</taxon>
        <taxon>Tracheophyta</taxon>
        <taxon>Spermatophyta</taxon>
        <taxon>Magnoliopsida</taxon>
        <taxon>eudicotyledons</taxon>
        <taxon>Gunneridae</taxon>
        <taxon>Pentapetalae</taxon>
        <taxon>rosids</taxon>
        <taxon>fabids</taxon>
        <taxon>Fabales</taxon>
        <taxon>Fabaceae</taxon>
        <taxon>Papilionoideae</taxon>
        <taxon>50 kb inversion clade</taxon>
        <taxon>genistoids sensu lato</taxon>
        <taxon>core genistoids</taxon>
        <taxon>Crotalarieae</taxon>
        <taxon>Crotalaria</taxon>
    </lineage>
</organism>
<proteinExistence type="predicted"/>
<dbReference type="AlphaFoldDB" id="A0AAN9IBD4"/>